<proteinExistence type="predicted"/>
<evidence type="ECO:0000313" key="1">
    <source>
        <dbReference type="EMBL" id="BDR56004.1"/>
    </source>
</evidence>
<accession>A0AAU9CXA5</accession>
<dbReference type="RefSeq" id="WP_317697832.1">
    <property type="nucleotide sequence ID" value="NZ_AP026801.1"/>
</dbReference>
<keyword evidence="2" id="KW-1185">Reference proteome</keyword>
<dbReference type="SUPFAM" id="SSF46689">
    <property type="entry name" value="Homeodomain-like"/>
    <property type="match status" value="1"/>
</dbReference>
<dbReference type="InterPro" id="IPR009057">
    <property type="entry name" value="Homeodomain-like_sf"/>
</dbReference>
<evidence type="ECO:0000313" key="2">
    <source>
        <dbReference type="Proteomes" id="UP001321804"/>
    </source>
</evidence>
<dbReference type="PANTHER" id="PTHR43479:SF7">
    <property type="entry name" value="TETR-FAMILY TRANSCRIPTIONAL REGULATOR"/>
    <property type="match status" value="1"/>
</dbReference>
<dbReference type="EMBL" id="AP026801">
    <property type="protein sequence ID" value="BDR56004.1"/>
    <property type="molecule type" value="Genomic_DNA"/>
</dbReference>
<reference evidence="1 2" key="1">
    <citation type="journal article" date="2023" name="Microbiol. Spectr.">
        <title>Symbiosis of Carpenter Bees with Uncharacterized Lactic Acid Bacteria Showing NAD Auxotrophy.</title>
        <authorList>
            <person name="Kawasaki S."/>
            <person name="Ozawa K."/>
            <person name="Mori T."/>
            <person name="Yamamoto A."/>
            <person name="Ito M."/>
            <person name="Ohkuma M."/>
            <person name="Sakamoto M."/>
            <person name="Matsutani M."/>
        </authorList>
    </citation>
    <scope>NUCLEOTIDE SEQUENCE [LARGE SCALE GENOMIC DNA]</scope>
    <source>
        <strain evidence="1 2">KimC2</strain>
    </source>
</reference>
<dbReference type="PANTHER" id="PTHR43479">
    <property type="entry name" value="ACREF/ENVCD OPERON REPRESSOR-RELATED"/>
    <property type="match status" value="1"/>
</dbReference>
<gene>
    <name evidence="1" type="ORF">KIMC2_05660</name>
</gene>
<dbReference type="Gene3D" id="1.10.357.10">
    <property type="entry name" value="Tetracycline Repressor, domain 2"/>
    <property type="match status" value="1"/>
</dbReference>
<dbReference type="Proteomes" id="UP001321804">
    <property type="component" value="Chromosome"/>
</dbReference>
<dbReference type="InterPro" id="IPR050624">
    <property type="entry name" value="HTH-type_Tx_Regulator"/>
</dbReference>
<dbReference type="AlphaFoldDB" id="A0AAU9CXA5"/>
<sequence>MKTQKKSKEGRKKIQSAVIDLLKDHEFSELKVTAICQKAKINRSTFYDNYLDIFDLADQLREYLTQQFIELQKDIHEPNFLKLLENIKQNQDQYRIFFKMQLHVGLAEQIDDNFNQQNKYEKIFFRAGVEAVISNWLINNCQESPAEIAKIIEEYKK</sequence>
<protein>
    <submittedName>
        <fullName evidence="1">TetR family transcriptional regulator</fullName>
    </submittedName>
</protein>
<name>A0AAU9CXA5_9LACO</name>
<organism evidence="1 2">
    <name type="scientific">Xylocopilactobacillus apis</name>
    <dbReference type="NCBI Taxonomy" id="2932183"/>
    <lineage>
        <taxon>Bacteria</taxon>
        <taxon>Bacillati</taxon>
        <taxon>Bacillota</taxon>
        <taxon>Bacilli</taxon>
        <taxon>Lactobacillales</taxon>
        <taxon>Lactobacillaceae</taxon>
        <taxon>Xylocopilactobacillus</taxon>
    </lineage>
</organism>
<dbReference type="KEGG" id="xak:KIMC2_05660"/>